<reference evidence="2 3" key="1">
    <citation type="submission" date="2017-06" db="EMBL/GenBank/DDBJ databases">
        <title>Genome sequencing of cyanobaciteial culture collection at National Institute for Environmental Studies (NIES).</title>
        <authorList>
            <person name="Hirose Y."/>
            <person name="Shimura Y."/>
            <person name="Fujisawa T."/>
            <person name="Nakamura Y."/>
            <person name="Kawachi M."/>
        </authorList>
    </citation>
    <scope>NUCLEOTIDE SEQUENCE [LARGE SCALE GENOMIC DNA]</scope>
    <source>
        <strain evidence="2 3">NIES-2135</strain>
    </source>
</reference>
<evidence type="ECO:0000313" key="2">
    <source>
        <dbReference type="EMBL" id="BAY55772.1"/>
    </source>
</evidence>
<feature type="region of interest" description="Disordered" evidence="1">
    <location>
        <begin position="133"/>
        <end position="172"/>
    </location>
</feature>
<gene>
    <name evidence="2" type="ORF">NIES2135_25960</name>
</gene>
<dbReference type="AlphaFoldDB" id="A0A1Z4JG85"/>
<dbReference type="Proteomes" id="UP000217895">
    <property type="component" value="Chromosome"/>
</dbReference>
<protein>
    <submittedName>
        <fullName evidence="2">Uncharacterized protein</fullName>
    </submittedName>
</protein>
<evidence type="ECO:0000313" key="3">
    <source>
        <dbReference type="Proteomes" id="UP000217895"/>
    </source>
</evidence>
<evidence type="ECO:0000256" key="1">
    <source>
        <dbReference type="SAM" id="MobiDB-lite"/>
    </source>
</evidence>
<dbReference type="EMBL" id="AP018203">
    <property type="protein sequence ID" value="BAY55772.1"/>
    <property type="molecule type" value="Genomic_DNA"/>
</dbReference>
<feature type="compositionally biased region" description="Low complexity" evidence="1">
    <location>
        <begin position="150"/>
        <end position="169"/>
    </location>
</feature>
<keyword evidence="3" id="KW-1185">Reference proteome</keyword>
<proteinExistence type="predicted"/>
<name>A0A1Z4JG85_LEPBY</name>
<sequence>MKTSTIFLSSRLSIVLAAGLVLGLSTVARAQKQPAIDESFARAALIVKVFDQLSTQCAAGRSFNASESASIAAWEKGQNVTALRTQIQGLSADMQRQLDKGASILLTALTQKQPNADPCNLAVSVTRLASPTVATAGSPSTNNTKPQQITNSGSRTTNRSSNPTAMSSKSDSDVSKVVATIDSFGFNMRTIMGVGGFLTQDIYPVVLFRNGEALTDVKGLMYAGGLDAYRRAHPEDWTQWQRSGGRVQLKTAKGWKALPFPTTYQSLPSQFRLNGTYRSLSGTGNVAIGGSASVAAWRAYTFFPDGRIVRGNGAGSSASSGGSSVVTSSVAPNQRGRYQIDGLVLRINYDDGTTENRIIITDPKDPKSAIWLNGTGYVRRGK</sequence>
<feature type="compositionally biased region" description="Polar residues" evidence="1">
    <location>
        <begin position="133"/>
        <end position="149"/>
    </location>
</feature>
<organism evidence="2 3">
    <name type="scientific">Leptolyngbya boryana NIES-2135</name>
    <dbReference type="NCBI Taxonomy" id="1973484"/>
    <lineage>
        <taxon>Bacteria</taxon>
        <taxon>Bacillati</taxon>
        <taxon>Cyanobacteriota</taxon>
        <taxon>Cyanophyceae</taxon>
        <taxon>Leptolyngbyales</taxon>
        <taxon>Leptolyngbyaceae</taxon>
        <taxon>Leptolyngbya group</taxon>
        <taxon>Leptolyngbya</taxon>
    </lineage>
</organism>
<accession>A0A1Z4JG85</accession>